<proteinExistence type="inferred from homology"/>
<dbReference type="Proteomes" id="UP000001511">
    <property type="component" value="Chromosome"/>
</dbReference>
<evidence type="ECO:0000256" key="4">
    <source>
        <dbReference type="ARBA" id="ARBA00023239"/>
    </source>
</evidence>
<keyword evidence="2" id="KW-0042">Antenna complex</keyword>
<keyword evidence="7" id="KW-1185">Reference proteome</keyword>
<reference evidence="6 7" key="1">
    <citation type="journal article" date="2010" name="PLoS ONE">
        <title>Genome erosion in a nitrogen-fixing vertically transmitted endosymbiotic multicellular cyanobacterium.</title>
        <authorList>
            <person name="Ran L."/>
            <person name="Larsson J."/>
            <person name="Vigil-Stenman T."/>
            <person name="Nylander J.A."/>
            <person name="Ininbergs K."/>
            <person name="Zheng W.W."/>
            <person name="Lapidus A."/>
            <person name="Lowry S."/>
            <person name="Haselkorn R."/>
            <person name="Bergman B."/>
        </authorList>
    </citation>
    <scope>NUCLEOTIDE SEQUENCE [LARGE SCALE GENOMIC DNA]</scope>
    <source>
        <strain evidence="6 7">0708</strain>
    </source>
</reference>
<gene>
    <name evidence="6" type="ordered locus">Aazo_5152</name>
</gene>
<dbReference type="eggNOG" id="COG1413">
    <property type="taxonomic scope" value="Bacteria"/>
</dbReference>
<dbReference type="EMBL" id="CP002059">
    <property type="protein sequence ID" value="ADI66211.1"/>
    <property type="molecule type" value="Genomic_DNA"/>
</dbReference>
<evidence type="ECO:0000313" key="6">
    <source>
        <dbReference type="EMBL" id="ADI66211.1"/>
    </source>
</evidence>
<dbReference type="SUPFAM" id="SSF48371">
    <property type="entry name" value="ARM repeat"/>
    <property type="match status" value="1"/>
</dbReference>
<dbReference type="AlphaFoldDB" id="D7E041"/>
<evidence type="ECO:0000256" key="1">
    <source>
        <dbReference type="ARBA" id="ARBA00009299"/>
    </source>
</evidence>
<dbReference type="PROSITE" id="PS51257">
    <property type="entry name" value="PROKAR_LIPOPROTEIN"/>
    <property type="match status" value="1"/>
</dbReference>
<name>D7E041_NOSA0</name>
<dbReference type="eggNOG" id="COG3409">
    <property type="taxonomic scope" value="Bacteria"/>
</dbReference>
<dbReference type="GO" id="GO:0030089">
    <property type="term" value="C:phycobilisome"/>
    <property type="evidence" value="ECO:0007669"/>
    <property type="project" value="UniProtKB-KW"/>
</dbReference>
<dbReference type="InterPro" id="IPR036366">
    <property type="entry name" value="PGBDSf"/>
</dbReference>
<keyword evidence="4" id="KW-0456">Lyase</keyword>
<evidence type="ECO:0000256" key="2">
    <source>
        <dbReference type="ARBA" id="ARBA00022549"/>
    </source>
</evidence>
<dbReference type="RefSeq" id="WP_013193220.1">
    <property type="nucleotide sequence ID" value="NC_014248.1"/>
</dbReference>
<dbReference type="SUPFAM" id="SSF47090">
    <property type="entry name" value="PGBD-like"/>
    <property type="match status" value="1"/>
</dbReference>
<comment type="similarity">
    <text evidence="1">Belongs to the CpcE/RpcE/PecE family.</text>
</comment>
<dbReference type="Gene3D" id="1.25.10.10">
    <property type="entry name" value="Leucine-rich Repeat Variant"/>
    <property type="match status" value="1"/>
</dbReference>
<evidence type="ECO:0000313" key="7">
    <source>
        <dbReference type="Proteomes" id="UP000001511"/>
    </source>
</evidence>
<dbReference type="HOGENOM" id="CLU_042015_0_0_3"/>
<accession>D7E041</accession>
<evidence type="ECO:0000256" key="3">
    <source>
        <dbReference type="ARBA" id="ARBA00022738"/>
    </source>
</evidence>
<dbReference type="Pfam" id="PF01471">
    <property type="entry name" value="PG_binding_1"/>
    <property type="match status" value="1"/>
</dbReference>
<organism evidence="6 7">
    <name type="scientific">Nostoc azollae (strain 0708)</name>
    <name type="common">Anabaena azollae (strain 0708)</name>
    <dbReference type="NCBI Taxonomy" id="551115"/>
    <lineage>
        <taxon>Bacteria</taxon>
        <taxon>Bacillati</taxon>
        <taxon>Cyanobacteriota</taxon>
        <taxon>Cyanophyceae</taxon>
        <taxon>Nostocales</taxon>
        <taxon>Nostocaceae</taxon>
        <taxon>Trichormus</taxon>
    </lineage>
</organism>
<dbReference type="KEGG" id="naz:Aazo_5152"/>
<dbReference type="InterPro" id="IPR002477">
    <property type="entry name" value="Peptidoglycan-bd-like"/>
</dbReference>
<sequence>MRDKKKLSIRNYRLPITNSLLILSSCLCLVLYPNQAITATPKSAPIQLMVLSPGVRGAEVEVIQVQLKALGYYNDLIDGQYGSSTQNAVTRFQQEQGFKKADGIAYESTRQHLQEVLSRRIKCNTSPPVTEKIKTQIQPQPKNDNWWKIISFGFLGSVSAFLYIAQRLADSKPDVEPGNSEQPLLNSSTRKKRRFFLKSAPSVPSPTSTTELLPIEHTSMVSTLNLFDRLMADLQSGDLTQQRKAIWNIAQQGDSRAVQPLVDLLINADSQQQGLILSALAEIGTRTLKPMNRALAISMQNDNPQVRKNAIRDLLRIYDMMAQMSQILRYALEDPDPEVQATAQYALNQINRMRSFTG</sequence>
<dbReference type="InterPro" id="IPR036365">
    <property type="entry name" value="PGBD-like_sf"/>
</dbReference>
<feature type="domain" description="Peptidoglycan binding-like" evidence="5">
    <location>
        <begin position="56"/>
        <end position="113"/>
    </location>
</feature>
<dbReference type="OrthoDB" id="581048at2"/>
<protein>
    <submittedName>
        <fullName evidence="6">Peptidoglycan-binding domain 1 protein</fullName>
    </submittedName>
</protein>
<dbReference type="InterPro" id="IPR016024">
    <property type="entry name" value="ARM-type_fold"/>
</dbReference>
<keyword evidence="3" id="KW-0605">Phycobilisome</keyword>
<dbReference type="STRING" id="551115.Aazo_5152"/>
<dbReference type="Gene3D" id="1.10.101.10">
    <property type="entry name" value="PGBD-like superfamily/PGBD"/>
    <property type="match status" value="1"/>
</dbReference>
<dbReference type="InterPro" id="IPR011989">
    <property type="entry name" value="ARM-like"/>
</dbReference>
<evidence type="ECO:0000259" key="5">
    <source>
        <dbReference type="Pfam" id="PF01471"/>
    </source>
</evidence>
<dbReference type="GO" id="GO:0016829">
    <property type="term" value="F:lyase activity"/>
    <property type="evidence" value="ECO:0007669"/>
    <property type="project" value="UniProtKB-KW"/>
</dbReference>